<dbReference type="GO" id="GO:0016780">
    <property type="term" value="F:phosphotransferase activity, for other substituted phosphate groups"/>
    <property type="evidence" value="ECO:0007669"/>
    <property type="project" value="InterPro"/>
</dbReference>
<evidence type="ECO:0000256" key="4">
    <source>
        <dbReference type="SAM" id="Phobius"/>
    </source>
</evidence>
<feature type="transmembrane region" description="Helical" evidence="4">
    <location>
        <begin position="24"/>
        <end position="44"/>
    </location>
</feature>
<dbReference type="Pfam" id="PF01066">
    <property type="entry name" value="CDP-OH_P_transf"/>
    <property type="match status" value="1"/>
</dbReference>
<evidence type="ECO:0000256" key="1">
    <source>
        <dbReference type="ARBA" id="ARBA00022679"/>
    </source>
</evidence>
<reference evidence="5" key="1">
    <citation type="journal article" date="2020" name="mSystems">
        <title>Genome- and Community-Level Interaction Insights into Carbon Utilization and Element Cycling Functions of Hydrothermarchaeota in Hydrothermal Sediment.</title>
        <authorList>
            <person name="Zhou Z."/>
            <person name="Liu Y."/>
            <person name="Xu W."/>
            <person name="Pan J."/>
            <person name="Luo Z.H."/>
            <person name="Li M."/>
        </authorList>
    </citation>
    <scope>NUCLEOTIDE SEQUENCE [LARGE SCALE GENOMIC DNA]</scope>
    <source>
        <strain evidence="5">HyVt-233</strain>
    </source>
</reference>
<evidence type="ECO:0000256" key="3">
    <source>
        <dbReference type="SAM" id="MobiDB-lite"/>
    </source>
</evidence>
<evidence type="ECO:0000313" key="5">
    <source>
        <dbReference type="EMBL" id="HDD44332.1"/>
    </source>
</evidence>
<dbReference type="GO" id="GO:0016020">
    <property type="term" value="C:membrane"/>
    <property type="evidence" value="ECO:0007669"/>
    <property type="project" value="InterPro"/>
</dbReference>
<dbReference type="EMBL" id="DRBS01000218">
    <property type="protein sequence ID" value="HDD44332.1"/>
    <property type="molecule type" value="Genomic_DNA"/>
</dbReference>
<organism evidence="5">
    <name type="scientific">Desulfofervidus auxilii</name>
    <dbReference type="NCBI Taxonomy" id="1621989"/>
    <lineage>
        <taxon>Bacteria</taxon>
        <taxon>Pseudomonadati</taxon>
        <taxon>Thermodesulfobacteriota</taxon>
        <taxon>Candidatus Desulfofervidia</taxon>
        <taxon>Candidatus Desulfofervidales</taxon>
        <taxon>Candidatus Desulfofervidaceae</taxon>
        <taxon>Candidatus Desulfofervidus</taxon>
    </lineage>
</organism>
<dbReference type="Proteomes" id="UP000886289">
    <property type="component" value="Unassembled WGS sequence"/>
</dbReference>
<protein>
    <submittedName>
        <fullName evidence="5">CDP-alcohol phosphatidyltransferase family protein</fullName>
    </submittedName>
</protein>
<name>A0A7C0YA54_DESA2</name>
<keyword evidence="4" id="KW-0812">Transmembrane</keyword>
<dbReference type="PROSITE" id="PS00379">
    <property type="entry name" value="CDP_ALCOHOL_P_TRANSF"/>
    <property type="match status" value="1"/>
</dbReference>
<keyword evidence="4" id="KW-1133">Transmembrane helix</keyword>
<dbReference type="Gene3D" id="1.20.120.1760">
    <property type="match status" value="1"/>
</dbReference>
<dbReference type="InterPro" id="IPR000462">
    <property type="entry name" value="CDP-OH_P_trans"/>
</dbReference>
<gene>
    <name evidence="5" type="ORF">ENG63_05680</name>
</gene>
<dbReference type="GO" id="GO:0008654">
    <property type="term" value="P:phospholipid biosynthetic process"/>
    <property type="evidence" value="ECO:0007669"/>
    <property type="project" value="InterPro"/>
</dbReference>
<keyword evidence="1 2" id="KW-0808">Transferase</keyword>
<feature type="region of interest" description="Disordered" evidence="3">
    <location>
        <begin position="260"/>
        <end position="281"/>
    </location>
</feature>
<accession>A0A7C0YA54</accession>
<proteinExistence type="inferred from homology"/>
<feature type="transmembrane region" description="Helical" evidence="4">
    <location>
        <begin position="136"/>
        <end position="154"/>
    </location>
</feature>
<dbReference type="AlphaFoldDB" id="A0A7C0YA54"/>
<feature type="transmembrane region" description="Helical" evidence="4">
    <location>
        <begin position="229"/>
        <end position="252"/>
    </location>
</feature>
<evidence type="ECO:0000256" key="2">
    <source>
        <dbReference type="RuleBase" id="RU003750"/>
    </source>
</evidence>
<comment type="caution">
    <text evidence="5">The sequence shown here is derived from an EMBL/GenBank/DDBJ whole genome shotgun (WGS) entry which is preliminary data.</text>
</comment>
<keyword evidence="4" id="KW-0472">Membrane</keyword>
<sequence>MNLIKSKYCYTLQDVEFKLPRKSWWALFIILPFAKRISLFIINYTDIKPNTITLLSFLLAIVAAIFFLKGSHPYLIIAAILFELNYLFDCVDGSVARVKNLESPFGAYIDWMCDRVRILILTLTLGYGQWKVNDNILPLVLSAIYLGLNNLIILSRAIQRRVLDSFLFQEQVGIELVKKNISYSKFRKIFSKWLKITYDKNIMPYYHDVETDAIVFFIGPLFNKIVPTLVLSIILAGILVIILNILFLISIVGREYEKKENNNKGCNTSGWRREKIQRRST</sequence>
<comment type="similarity">
    <text evidence="2">Belongs to the CDP-alcohol phosphatidyltransferase class-I family.</text>
</comment>
<dbReference type="InterPro" id="IPR048254">
    <property type="entry name" value="CDP_ALCOHOL_P_TRANSF_CS"/>
</dbReference>
<dbReference type="InterPro" id="IPR043130">
    <property type="entry name" value="CDP-OH_PTrfase_TM_dom"/>
</dbReference>